<evidence type="ECO:0000313" key="1">
    <source>
        <dbReference type="EMBL" id="CAK0864581.1"/>
    </source>
</evidence>
<reference evidence="1" key="1">
    <citation type="submission" date="2023-10" db="EMBL/GenBank/DDBJ databases">
        <authorList>
            <person name="Chen Y."/>
            <person name="Shah S."/>
            <person name="Dougan E. K."/>
            <person name="Thang M."/>
            <person name="Chan C."/>
        </authorList>
    </citation>
    <scope>NUCLEOTIDE SEQUENCE [LARGE SCALE GENOMIC DNA]</scope>
</reference>
<protein>
    <submittedName>
        <fullName evidence="1">Uncharacterized protein</fullName>
    </submittedName>
</protein>
<evidence type="ECO:0000313" key="2">
    <source>
        <dbReference type="Proteomes" id="UP001189429"/>
    </source>
</evidence>
<dbReference type="EMBL" id="CAUYUJ010016379">
    <property type="protein sequence ID" value="CAK0864581.1"/>
    <property type="molecule type" value="Genomic_DNA"/>
</dbReference>
<gene>
    <name evidence="1" type="ORF">PCOR1329_LOCUS52414</name>
</gene>
<sequence length="275" mass="28479">MDVAVRGGGPRAVTWWRQGQTCPDLSCPSCPACPEAASCPDAVPCPACECPSFEVAACVAERSVGGQAVDKLLSAFLGGLVHWLVAKVVNRLHDVGHRVAPRRRGAAHERVLFHPVGGGVWVVVLTPDGDIYPEDLSGAEPEIGLVKAFPLAMRTRKMRSLHPFKEALGPDELADALQKGRRAAREENAELAEPADAVASDGEAVPWGDAAGSPTALDHAELLRLVQAASRMGGRPLAPAGPGEMWLALSGGPGVAIGSEADATGAIGVSFESGP</sequence>
<organism evidence="1 2">
    <name type="scientific">Prorocentrum cordatum</name>
    <dbReference type="NCBI Taxonomy" id="2364126"/>
    <lineage>
        <taxon>Eukaryota</taxon>
        <taxon>Sar</taxon>
        <taxon>Alveolata</taxon>
        <taxon>Dinophyceae</taxon>
        <taxon>Prorocentrales</taxon>
        <taxon>Prorocentraceae</taxon>
        <taxon>Prorocentrum</taxon>
    </lineage>
</organism>
<accession>A0ABN9UWQ4</accession>
<comment type="caution">
    <text evidence="1">The sequence shown here is derived from an EMBL/GenBank/DDBJ whole genome shotgun (WGS) entry which is preliminary data.</text>
</comment>
<dbReference type="Proteomes" id="UP001189429">
    <property type="component" value="Unassembled WGS sequence"/>
</dbReference>
<proteinExistence type="predicted"/>
<name>A0ABN9UWQ4_9DINO</name>
<keyword evidence="2" id="KW-1185">Reference proteome</keyword>